<organism evidence="2 3">
    <name type="scientific">Dichomitus squalens</name>
    <dbReference type="NCBI Taxonomy" id="114155"/>
    <lineage>
        <taxon>Eukaryota</taxon>
        <taxon>Fungi</taxon>
        <taxon>Dikarya</taxon>
        <taxon>Basidiomycota</taxon>
        <taxon>Agaricomycotina</taxon>
        <taxon>Agaricomycetes</taxon>
        <taxon>Polyporales</taxon>
        <taxon>Polyporaceae</taxon>
        <taxon>Dichomitus</taxon>
    </lineage>
</organism>
<evidence type="ECO:0000256" key="1">
    <source>
        <dbReference type="SAM" id="MobiDB-lite"/>
    </source>
</evidence>
<evidence type="ECO:0000313" key="3">
    <source>
        <dbReference type="Proteomes" id="UP000292082"/>
    </source>
</evidence>
<gene>
    <name evidence="2" type="ORF">BD310DRAFT_936732</name>
</gene>
<feature type="compositionally biased region" description="Pro residues" evidence="1">
    <location>
        <begin position="1"/>
        <end position="10"/>
    </location>
</feature>
<accession>A0A4Q9PJ68</accession>
<dbReference type="EMBL" id="ML145197">
    <property type="protein sequence ID" value="TBU54116.1"/>
    <property type="molecule type" value="Genomic_DNA"/>
</dbReference>
<reference evidence="2 3" key="1">
    <citation type="submission" date="2019-01" db="EMBL/GenBank/DDBJ databases">
        <title>Draft genome sequences of three monokaryotic isolates of the white-rot basidiomycete fungus Dichomitus squalens.</title>
        <authorList>
            <consortium name="DOE Joint Genome Institute"/>
            <person name="Lopez S.C."/>
            <person name="Andreopoulos B."/>
            <person name="Pangilinan J."/>
            <person name="Lipzen A."/>
            <person name="Riley R."/>
            <person name="Ahrendt S."/>
            <person name="Ng V."/>
            <person name="Barry K."/>
            <person name="Daum C."/>
            <person name="Grigoriev I.V."/>
            <person name="Hilden K.S."/>
            <person name="Makela M.R."/>
            <person name="de Vries R.P."/>
        </authorList>
    </citation>
    <scope>NUCLEOTIDE SEQUENCE [LARGE SCALE GENOMIC DNA]</scope>
    <source>
        <strain evidence="2 3">CBS 464.89</strain>
    </source>
</reference>
<sequence length="57" mass="6036">MHPSPHPPAIGPQSLVASVPPLQSVTPPSTPQAFQLYPYVPVSKSVHSSHSKPEEAI</sequence>
<dbReference type="AlphaFoldDB" id="A0A4Q9PJ68"/>
<feature type="region of interest" description="Disordered" evidence="1">
    <location>
        <begin position="1"/>
        <end position="30"/>
    </location>
</feature>
<feature type="compositionally biased region" description="Polar residues" evidence="1">
    <location>
        <begin position="21"/>
        <end position="30"/>
    </location>
</feature>
<keyword evidence="3" id="KW-1185">Reference proteome</keyword>
<name>A0A4Q9PJ68_9APHY</name>
<dbReference type="Proteomes" id="UP000292082">
    <property type="component" value="Unassembled WGS sequence"/>
</dbReference>
<evidence type="ECO:0000313" key="2">
    <source>
        <dbReference type="EMBL" id="TBU54116.1"/>
    </source>
</evidence>
<proteinExistence type="predicted"/>
<protein>
    <submittedName>
        <fullName evidence="2">Uncharacterized protein</fullName>
    </submittedName>
</protein>